<evidence type="ECO:0000313" key="7">
    <source>
        <dbReference type="Proteomes" id="UP000282876"/>
    </source>
</evidence>
<comment type="similarity">
    <text evidence="1 4">Belongs to the eukaryotic ribosomal protein eS25 family.</text>
</comment>
<dbReference type="Pfam" id="PF03297">
    <property type="entry name" value="Ribosomal_S25"/>
    <property type="match status" value="1"/>
</dbReference>
<protein>
    <recommendedName>
        <fullName evidence="4">40S ribosomal protein S25</fullName>
    </recommendedName>
</protein>
<feature type="compositionally biased region" description="Basic and acidic residues" evidence="5">
    <location>
        <begin position="1"/>
        <end position="10"/>
    </location>
</feature>
<keyword evidence="2 4" id="KW-0689">Ribosomal protein</keyword>
<gene>
    <name evidence="6" type="ORF">TUBRATIS_008250</name>
</gene>
<dbReference type="GO" id="GO:1990904">
    <property type="term" value="C:ribonucleoprotein complex"/>
    <property type="evidence" value="ECO:0007669"/>
    <property type="project" value="UniProtKB-KW"/>
</dbReference>
<evidence type="ECO:0000256" key="5">
    <source>
        <dbReference type="SAM" id="MobiDB-lite"/>
    </source>
</evidence>
<dbReference type="AlphaFoldDB" id="A0A437ANA5"/>
<organism evidence="6 7">
    <name type="scientific">Tubulinosema ratisbonensis</name>
    <dbReference type="NCBI Taxonomy" id="291195"/>
    <lineage>
        <taxon>Eukaryota</taxon>
        <taxon>Fungi</taxon>
        <taxon>Fungi incertae sedis</taxon>
        <taxon>Microsporidia</taxon>
        <taxon>Tubulinosematoidea</taxon>
        <taxon>Tubulinosematidae</taxon>
        <taxon>Tubulinosema</taxon>
    </lineage>
</organism>
<dbReference type="EMBL" id="RCSS01000167">
    <property type="protein sequence ID" value="RVD92660.1"/>
    <property type="molecule type" value="Genomic_DNA"/>
</dbReference>
<dbReference type="VEuPathDB" id="MicrosporidiaDB:TUBRATIS_008250"/>
<dbReference type="STRING" id="291195.A0A437ANA5"/>
<accession>A0A437ANA5</accession>
<evidence type="ECO:0000256" key="1">
    <source>
        <dbReference type="ARBA" id="ARBA00009106"/>
    </source>
</evidence>
<evidence type="ECO:0000256" key="4">
    <source>
        <dbReference type="RuleBase" id="RU366057"/>
    </source>
</evidence>
<dbReference type="Gene3D" id="3.30.63.20">
    <property type="match status" value="1"/>
</dbReference>
<name>A0A437ANA5_9MICR</name>
<comment type="caution">
    <text evidence="6">The sequence shown here is derived from an EMBL/GenBank/DDBJ whole genome shotgun (WGS) entry which is preliminary data.</text>
</comment>
<proteinExistence type="inferred from homology"/>
<reference evidence="6 7" key="1">
    <citation type="submission" date="2018-10" db="EMBL/GenBank/DDBJ databases">
        <title>Draft genome sequence of the microsporidian Tubulinosema ratisbonensis.</title>
        <authorList>
            <person name="Polonais V."/>
            <person name="Peyretaillade E."/>
            <person name="Niehus S."/>
            <person name="Wawrzyniak I."/>
            <person name="Franchet A."/>
            <person name="Gaspin C."/>
            <person name="Reichstadt M."/>
            <person name="Belser C."/>
            <person name="Labadie K."/>
            <person name="Delbac F."/>
            <person name="Ferrandon D."/>
        </authorList>
    </citation>
    <scope>NUCLEOTIDE SEQUENCE [LARGE SCALE GENOMIC DNA]</scope>
    <source>
        <strain evidence="6 7">Franzen</strain>
    </source>
</reference>
<evidence type="ECO:0000256" key="3">
    <source>
        <dbReference type="ARBA" id="ARBA00023274"/>
    </source>
</evidence>
<dbReference type="InterPro" id="IPR004977">
    <property type="entry name" value="Ribosomal_eS25"/>
</dbReference>
<dbReference type="PANTHER" id="PTHR12850">
    <property type="entry name" value="40S RIBOSOMAL PROTEIN S25"/>
    <property type="match status" value="1"/>
</dbReference>
<sequence>MAKKIQESKQKKMAKAQAQSNKEKKKWSSGKQRDLVKRKVYVDEETLPKIQKEVIKMSTVTKGSLAEKFNLNVGVAQRLLDFFEESGMIKAISKSAKLKIYGRLDKVEEVA</sequence>
<keyword evidence="3 4" id="KW-0687">Ribonucleoprotein</keyword>
<dbReference type="OrthoDB" id="10263513at2759"/>
<feature type="region of interest" description="Disordered" evidence="5">
    <location>
        <begin position="1"/>
        <end position="32"/>
    </location>
</feature>
<keyword evidence="7" id="KW-1185">Reference proteome</keyword>
<evidence type="ECO:0000313" key="6">
    <source>
        <dbReference type="EMBL" id="RVD92660.1"/>
    </source>
</evidence>
<dbReference type="GO" id="GO:0005840">
    <property type="term" value="C:ribosome"/>
    <property type="evidence" value="ECO:0007669"/>
    <property type="project" value="UniProtKB-KW"/>
</dbReference>
<dbReference type="Proteomes" id="UP000282876">
    <property type="component" value="Unassembled WGS sequence"/>
</dbReference>
<evidence type="ECO:0000256" key="2">
    <source>
        <dbReference type="ARBA" id="ARBA00022980"/>
    </source>
</evidence>